<dbReference type="AlphaFoldDB" id="U1N1D5"/>
<dbReference type="GO" id="GO:0016117">
    <property type="term" value="P:carotenoid biosynthetic process"/>
    <property type="evidence" value="ECO:0007669"/>
    <property type="project" value="UniProtKB-KW"/>
</dbReference>
<evidence type="ECO:0000259" key="9">
    <source>
        <dbReference type="Pfam" id="PF18916"/>
    </source>
</evidence>
<evidence type="ECO:0000313" key="11">
    <source>
        <dbReference type="Proteomes" id="UP000030649"/>
    </source>
</evidence>
<proteinExistence type="predicted"/>
<accession>U1N1D5</accession>
<evidence type="ECO:0000256" key="8">
    <source>
        <dbReference type="SAM" id="Phobius"/>
    </source>
</evidence>
<sequence>MSGLSYAGFHVIFTLPPLAYLLAFGTTPTRRVVRVGIALMTVVAVIYTIPWDNYLIQRGVWWYGPGDIFARIWRAPVGEYLFFILQPILTGLWVTTLTPDATYRHGDFHRRPRIFGALVWLGFAIVGTVLLTVESGFYLGAILAWACPIVAVQWIVGGGYLTRRWREWSLAVAIPTVYLWMIDSIAIALGVWTISNQYSTGIDLLGLPIEEAIFFLITNILIVYGLILFEWIIDYWHHHPDAIGPEVSTEWL</sequence>
<dbReference type="Pfam" id="PF18916">
    <property type="entry name" value="Lycopene_cyc"/>
    <property type="match status" value="2"/>
</dbReference>
<dbReference type="InterPro" id="IPR017825">
    <property type="entry name" value="Lycopene_cyclase_dom"/>
</dbReference>
<evidence type="ECO:0000256" key="7">
    <source>
        <dbReference type="ARBA" id="ARBA00023235"/>
    </source>
</evidence>
<evidence type="ECO:0000256" key="2">
    <source>
        <dbReference type="ARBA" id="ARBA00004829"/>
    </source>
</evidence>
<feature type="transmembrane region" description="Helical" evidence="8">
    <location>
        <begin position="168"/>
        <end position="192"/>
    </location>
</feature>
<feature type="transmembrane region" description="Helical" evidence="8">
    <location>
        <begin position="212"/>
        <end position="233"/>
    </location>
</feature>
<keyword evidence="5 8" id="KW-1133">Transmembrane helix</keyword>
<dbReference type="GO" id="GO:0016020">
    <property type="term" value="C:membrane"/>
    <property type="evidence" value="ECO:0007669"/>
    <property type="project" value="UniProtKB-SubCell"/>
</dbReference>
<name>U1N1D5_9EURY</name>
<comment type="pathway">
    <text evidence="2">Carotenoid biosynthesis.</text>
</comment>
<evidence type="ECO:0000256" key="4">
    <source>
        <dbReference type="ARBA" id="ARBA00022746"/>
    </source>
</evidence>
<feature type="domain" description="Lycopene cyclase" evidence="9">
    <location>
        <begin position="143"/>
        <end position="223"/>
    </location>
</feature>
<feature type="transmembrane region" description="Helical" evidence="8">
    <location>
        <begin position="137"/>
        <end position="156"/>
    </location>
</feature>
<evidence type="ECO:0000256" key="1">
    <source>
        <dbReference type="ARBA" id="ARBA00004141"/>
    </source>
</evidence>
<keyword evidence="3 8" id="KW-0812">Transmembrane</keyword>
<feature type="transmembrane region" description="Helical" evidence="8">
    <location>
        <begin position="32"/>
        <end position="51"/>
    </location>
</feature>
<dbReference type="HOGENOM" id="CLU_076391_0_0_2"/>
<feature type="transmembrane region" description="Helical" evidence="8">
    <location>
        <begin position="80"/>
        <end position="102"/>
    </location>
</feature>
<evidence type="ECO:0000256" key="5">
    <source>
        <dbReference type="ARBA" id="ARBA00022989"/>
    </source>
</evidence>
<feature type="transmembrane region" description="Helical" evidence="8">
    <location>
        <begin position="114"/>
        <end position="131"/>
    </location>
</feature>
<evidence type="ECO:0000313" key="10">
    <source>
        <dbReference type="EMBL" id="ERG90148.1"/>
    </source>
</evidence>
<gene>
    <name evidence="10" type="ORF">J07HQW1_00162</name>
</gene>
<keyword evidence="4" id="KW-0125">Carotenoid biosynthesis</keyword>
<evidence type="ECO:0000256" key="6">
    <source>
        <dbReference type="ARBA" id="ARBA00023136"/>
    </source>
</evidence>
<dbReference type="EMBL" id="KE356560">
    <property type="protein sequence ID" value="ERG90148.1"/>
    <property type="molecule type" value="Genomic_DNA"/>
</dbReference>
<dbReference type="STRING" id="1238424.J07HQW1_00162"/>
<protein>
    <submittedName>
        <fullName evidence="10">Lycopene cyclase domain protein</fullName>
    </submittedName>
</protein>
<dbReference type="GO" id="GO:0016872">
    <property type="term" value="F:intramolecular lyase activity"/>
    <property type="evidence" value="ECO:0007669"/>
    <property type="project" value="InterPro"/>
</dbReference>
<reference evidence="10 11" key="1">
    <citation type="journal article" date="2013" name="PLoS ONE">
        <title>Assembly-driven community genomics of a hypersaline microbial ecosystem.</title>
        <authorList>
            <person name="Podell S."/>
            <person name="Ugalde J.A."/>
            <person name="Narasingarao P."/>
            <person name="Banfield J.F."/>
            <person name="Heidelberg K.B."/>
            <person name="Allen E.E."/>
        </authorList>
    </citation>
    <scope>NUCLEOTIDE SEQUENCE [LARGE SCALE GENOMIC DNA]</scope>
    <source>
        <strain evidence="11">J07HQW1</strain>
    </source>
</reference>
<keyword evidence="6 8" id="KW-0472">Membrane</keyword>
<comment type="subcellular location">
    <subcellularLocation>
        <location evidence="1">Membrane</location>
        <topology evidence="1">Multi-pass membrane protein</topology>
    </subcellularLocation>
</comment>
<keyword evidence="7" id="KW-0413">Isomerase</keyword>
<evidence type="ECO:0000256" key="3">
    <source>
        <dbReference type="ARBA" id="ARBA00022692"/>
    </source>
</evidence>
<feature type="domain" description="Lycopene cyclase" evidence="9">
    <location>
        <begin position="11"/>
        <end position="92"/>
    </location>
</feature>
<dbReference type="NCBIfam" id="TIGR03462">
    <property type="entry name" value="CarR_dom_SF"/>
    <property type="match status" value="2"/>
</dbReference>
<dbReference type="Proteomes" id="UP000030649">
    <property type="component" value="Unassembled WGS sequence"/>
</dbReference>
<feature type="transmembrane region" description="Helical" evidence="8">
    <location>
        <begin position="6"/>
        <end position="25"/>
    </location>
</feature>
<organism evidence="10 11">
    <name type="scientific">Haloquadratum walsbyi J07HQW1</name>
    <dbReference type="NCBI Taxonomy" id="1238424"/>
    <lineage>
        <taxon>Archaea</taxon>
        <taxon>Methanobacteriati</taxon>
        <taxon>Methanobacteriota</taxon>
        <taxon>Stenosarchaea group</taxon>
        <taxon>Halobacteria</taxon>
        <taxon>Halobacteriales</taxon>
        <taxon>Haloferacaceae</taxon>
        <taxon>Haloquadratum</taxon>
    </lineage>
</organism>
<dbReference type="GO" id="GO:0045436">
    <property type="term" value="F:lycopene beta cyclase activity"/>
    <property type="evidence" value="ECO:0007669"/>
    <property type="project" value="UniProtKB-ARBA"/>
</dbReference>